<dbReference type="EMBL" id="AYXY01000020">
    <property type="protein sequence ID" value="ETN95169.1"/>
    <property type="molecule type" value="Genomic_DNA"/>
</dbReference>
<reference evidence="1 2" key="2">
    <citation type="journal article" date="2016" name="Genome Announc.">
        <title>Draft Genome Sequence of Zhouia amylolytica AD3, Isolated from Tidal Flat Sediment.</title>
        <authorList>
            <person name="Jia B."/>
            <person name="Jin H.M."/>
            <person name="Lee H.J."/>
            <person name="Jeon C.O."/>
        </authorList>
    </citation>
    <scope>NUCLEOTIDE SEQUENCE [LARGE SCALE GENOMIC DNA]</scope>
    <source>
        <strain evidence="1 2">AD3</strain>
    </source>
</reference>
<organism evidence="1 2">
    <name type="scientific">Zhouia amylolytica AD3</name>
    <dbReference type="NCBI Taxonomy" id="1286632"/>
    <lineage>
        <taxon>Bacteria</taxon>
        <taxon>Pseudomonadati</taxon>
        <taxon>Bacteroidota</taxon>
        <taxon>Flavobacteriia</taxon>
        <taxon>Flavobacteriales</taxon>
        <taxon>Flavobacteriaceae</taxon>
        <taxon>Zhouia</taxon>
    </lineage>
</organism>
<dbReference type="Proteomes" id="UP000018850">
    <property type="component" value="Unassembled WGS sequence"/>
</dbReference>
<proteinExistence type="predicted"/>
<sequence length="48" mass="5298">MNVLPYGRSKHFYCQGKRCAVGLSDSFATGVGYGVEKCFHVLLVVFVN</sequence>
<accession>W2UMH7</accession>
<dbReference type="AlphaFoldDB" id="W2UMH7"/>
<gene>
    <name evidence="1" type="ORF">P278_19250</name>
</gene>
<reference evidence="2" key="1">
    <citation type="submission" date="2013-11" db="EMBL/GenBank/DDBJ databases">
        <title>Draft genome sequence from a member of Zhouia, isolated tidal flat.</title>
        <authorList>
            <person name="Jin H."/>
            <person name="Jeon C.O."/>
        </authorList>
    </citation>
    <scope>NUCLEOTIDE SEQUENCE [LARGE SCALE GENOMIC DNA]</scope>
    <source>
        <strain evidence="2">AD3</strain>
    </source>
</reference>
<evidence type="ECO:0000313" key="1">
    <source>
        <dbReference type="EMBL" id="ETN95169.1"/>
    </source>
</evidence>
<name>W2UMH7_9FLAO</name>
<evidence type="ECO:0000313" key="2">
    <source>
        <dbReference type="Proteomes" id="UP000018850"/>
    </source>
</evidence>
<keyword evidence="2" id="KW-1185">Reference proteome</keyword>
<comment type="caution">
    <text evidence="1">The sequence shown here is derived from an EMBL/GenBank/DDBJ whole genome shotgun (WGS) entry which is preliminary data.</text>
</comment>
<protein>
    <submittedName>
        <fullName evidence="1">Uncharacterized protein</fullName>
    </submittedName>
</protein>